<dbReference type="InterPro" id="IPR051276">
    <property type="entry name" value="Saccharopine_DH-like_oxidrdct"/>
</dbReference>
<evidence type="ECO:0000313" key="3">
    <source>
        <dbReference type="Proteomes" id="UP000001699"/>
    </source>
</evidence>
<keyword evidence="1" id="KW-0812">Transmembrane</keyword>
<dbReference type="EMBL" id="DS499595">
    <property type="protein sequence ID" value="EDP55193.1"/>
    <property type="molecule type" value="Genomic_DNA"/>
</dbReference>
<dbReference type="GO" id="GO:0005739">
    <property type="term" value="C:mitochondrion"/>
    <property type="evidence" value="ECO:0007669"/>
    <property type="project" value="TreeGrafter"/>
</dbReference>
<dbReference type="Proteomes" id="UP000001699">
    <property type="component" value="Unassembled WGS sequence"/>
</dbReference>
<keyword evidence="1" id="KW-1133">Transmembrane helix</keyword>
<dbReference type="PANTHER" id="PTHR12286:SF5">
    <property type="entry name" value="SACCHAROPINE DEHYDROGENASE-LIKE OXIDOREDUCTASE"/>
    <property type="match status" value="1"/>
</dbReference>
<evidence type="ECO:0000256" key="1">
    <source>
        <dbReference type="SAM" id="Phobius"/>
    </source>
</evidence>
<protein>
    <recommendedName>
        <fullName evidence="4">Saccharopine dehydrogenase NADP binding domain-containing protein</fullName>
    </recommendedName>
</protein>
<organism evidence="2 3">
    <name type="scientific">Aspergillus fumigatus (strain CBS 144.89 / FGSC A1163 / CEA10)</name>
    <name type="common">Neosartorya fumigata</name>
    <dbReference type="NCBI Taxonomy" id="451804"/>
    <lineage>
        <taxon>Eukaryota</taxon>
        <taxon>Fungi</taxon>
        <taxon>Dikarya</taxon>
        <taxon>Ascomycota</taxon>
        <taxon>Pezizomycotina</taxon>
        <taxon>Eurotiomycetes</taxon>
        <taxon>Eurotiomycetidae</taxon>
        <taxon>Eurotiales</taxon>
        <taxon>Aspergillaceae</taxon>
        <taxon>Aspergillus</taxon>
        <taxon>Aspergillus subgen. Fumigati</taxon>
    </lineage>
</organism>
<dbReference type="GO" id="GO:0005886">
    <property type="term" value="C:plasma membrane"/>
    <property type="evidence" value="ECO:0007669"/>
    <property type="project" value="TreeGrafter"/>
</dbReference>
<proteinExistence type="predicted"/>
<dbReference type="HOGENOM" id="CLU_031002_0_1_1"/>
<accession>B0XVB8</accession>
<dbReference type="PANTHER" id="PTHR12286">
    <property type="entry name" value="SACCHAROPINE DEHYDROGENASE-LIKE OXIDOREDUCTASE"/>
    <property type="match status" value="1"/>
</dbReference>
<sequence length="427" mass="46953">MESEKEFDLVLVGPTGYTGRLCAEHIVKNLPTNLKWALAGRSVQKIEVIAKELKTLNPDRAAPALTHPQRFWLYSSIGKNWNPSSRGLKSSSIALAHTTFTALLLLKHVLIMELIMWTPLRNPLGSTGETPWIREIIEKYHDVAKSNGAIIIPSVGVESAPADILAWSVVKRVREDLSSDTKEVIGAIEEMKSSGPSGGTLITVLTIFDSLSFSDILKSTDPFALAASAPPKNVPSEPLVDKILGVRSVRDLGTLTTSPSAMADITIVHRSSTLMPEFYGPLFYFRQFVKVRNALVGIIFHYAFIIGLCLLTLPPVRALVRQFVYAAGQGPRKEDSVNDRVEYRAVATADQKTAAPQRVFGKFKYEGSMYALTGLLLAEAAMVILEETERVKKVSRCGIVTPATLGQPFVDRLEKVGCHLETQVFDY</sequence>
<evidence type="ECO:0008006" key="4">
    <source>
        <dbReference type="Google" id="ProtNLM"/>
    </source>
</evidence>
<feature type="transmembrane region" description="Helical" evidence="1">
    <location>
        <begin position="294"/>
        <end position="313"/>
    </location>
</feature>
<dbReference type="PhylomeDB" id="B0XVB8"/>
<keyword evidence="3" id="KW-1185">Reference proteome</keyword>
<keyword evidence="1" id="KW-0472">Membrane</keyword>
<dbReference type="GO" id="GO:0005811">
    <property type="term" value="C:lipid droplet"/>
    <property type="evidence" value="ECO:0007669"/>
    <property type="project" value="TreeGrafter"/>
</dbReference>
<dbReference type="AlphaFoldDB" id="B0XVB8"/>
<evidence type="ECO:0000313" key="2">
    <source>
        <dbReference type="EMBL" id="EDP55193.1"/>
    </source>
</evidence>
<dbReference type="OrthoDB" id="10268090at2759"/>
<name>B0XVB8_ASPFC</name>
<gene>
    <name evidence="2" type="ORF">AFUB_032570</name>
</gene>
<dbReference type="GO" id="GO:0009247">
    <property type="term" value="P:glycolipid biosynthetic process"/>
    <property type="evidence" value="ECO:0007669"/>
    <property type="project" value="TreeGrafter"/>
</dbReference>
<reference evidence="2 3" key="1">
    <citation type="journal article" date="2008" name="PLoS Genet.">
        <title>Genomic islands in the pathogenic filamentous fungus Aspergillus fumigatus.</title>
        <authorList>
            <person name="Fedorova N.D."/>
            <person name="Khaldi N."/>
            <person name="Joardar V.S."/>
            <person name="Maiti R."/>
            <person name="Amedeo P."/>
            <person name="Anderson M.J."/>
            <person name="Crabtree J."/>
            <person name="Silva J.C."/>
            <person name="Badger J.H."/>
            <person name="Albarraq A."/>
            <person name="Angiuoli S."/>
            <person name="Bussey H."/>
            <person name="Bowyer P."/>
            <person name="Cotty P.J."/>
            <person name="Dyer P.S."/>
            <person name="Egan A."/>
            <person name="Galens K."/>
            <person name="Fraser-Liggett C.M."/>
            <person name="Haas B.J."/>
            <person name="Inman J.M."/>
            <person name="Kent R."/>
            <person name="Lemieux S."/>
            <person name="Malavazi I."/>
            <person name="Orvis J."/>
            <person name="Roemer T."/>
            <person name="Ronning C.M."/>
            <person name="Sundaram J.P."/>
            <person name="Sutton G."/>
            <person name="Turner G."/>
            <person name="Venter J.C."/>
            <person name="White O.R."/>
            <person name="Whitty B.R."/>
            <person name="Youngman P."/>
            <person name="Wolfe K.H."/>
            <person name="Goldman G.H."/>
            <person name="Wortman J.R."/>
            <person name="Jiang B."/>
            <person name="Denning D.W."/>
            <person name="Nierman W.C."/>
        </authorList>
    </citation>
    <scope>NUCLEOTIDE SEQUENCE [LARGE SCALE GENOMIC DNA]</scope>
    <source>
        <strain evidence="3">CBS 144.89 / FGSC A1163 / CEA10</strain>
    </source>
</reference>